<reference evidence="5 6" key="1">
    <citation type="journal article" date="2016" name="Int. J. Syst. Evol. Microbiol.">
        <title>Pyruvatibacter mobilis gen. nov., sp. nov., a marine bacterium from the culture broth of Picochlorum sp. 122.</title>
        <authorList>
            <person name="Wang G."/>
            <person name="Tang M."/>
            <person name="Wu H."/>
            <person name="Dai S."/>
            <person name="Li T."/>
            <person name="Chen C."/>
            <person name="He H."/>
            <person name="Fan J."/>
            <person name="Xiang W."/>
            <person name="Li X."/>
        </authorList>
    </citation>
    <scope>NUCLEOTIDE SEQUENCE [LARGE SCALE GENOMIC DNA]</scope>
    <source>
        <strain evidence="5 6">GYP-11</strain>
    </source>
</reference>
<dbReference type="GO" id="GO:0005886">
    <property type="term" value="C:plasma membrane"/>
    <property type="evidence" value="ECO:0007669"/>
    <property type="project" value="TreeGrafter"/>
</dbReference>
<comment type="catalytic activity">
    <reaction evidence="1">
        <text>an S-substituted glutathione + H2O = an S-substituted L-cysteinylglycine + L-glutamate</text>
        <dbReference type="Rhea" id="RHEA:59468"/>
        <dbReference type="ChEBI" id="CHEBI:15377"/>
        <dbReference type="ChEBI" id="CHEBI:29985"/>
        <dbReference type="ChEBI" id="CHEBI:90779"/>
        <dbReference type="ChEBI" id="CHEBI:143103"/>
        <dbReference type="EC" id="3.4.19.13"/>
    </reaction>
</comment>
<evidence type="ECO:0000313" key="6">
    <source>
        <dbReference type="Proteomes" id="UP000470384"/>
    </source>
</evidence>
<organism evidence="5 6">
    <name type="scientific">Pyruvatibacter mobilis</name>
    <dbReference type="NCBI Taxonomy" id="1712261"/>
    <lineage>
        <taxon>Bacteria</taxon>
        <taxon>Pseudomonadati</taxon>
        <taxon>Pseudomonadota</taxon>
        <taxon>Alphaproteobacteria</taxon>
        <taxon>Hyphomicrobiales</taxon>
        <taxon>Parvibaculaceae</taxon>
        <taxon>Pyruvatibacter</taxon>
    </lineage>
</organism>
<evidence type="ECO:0000256" key="3">
    <source>
        <dbReference type="ARBA" id="ARBA00047417"/>
    </source>
</evidence>
<accession>A0A845QC00</accession>
<feature type="region of interest" description="Disordered" evidence="4">
    <location>
        <begin position="1"/>
        <end position="22"/>
    </location>
</feature>
<dbReference type="RefSeq" id="WP_160587508.1">
    <property type="nucleotide sequence ID" value="NZ_BMHN01000001.1"/>
</dbReference>
<dbReference type="Gene3D" id="3.60.20.40">
    <property type="match status" value="1"/>
</dbReference>
<evidence type="ECO:0000256" key="4">
    <source>
        <dbReference type="SAM" id="MobiDB-lite"/>
    </source>
</evidence>
<dbReference type="GO" id="GO:0036374">
    <property type="term" value="F:glutathione hydrolase activity"/>
    <property type="evidence" value="ECO:0007669"/>
    <property type="project" value="UniProtKB-EC"/>
</dbReference>
<comment type="catalytic activity">
    <reaction evidence="2">
        <text>glutathione + H2O = L-cysteinylglycine + L-glutamate</text>
        <dbReference type="Rhea" id="RHEA:28807"/>
        <dbReference type="ChEBI" id="CHEBI:15377"/>
        <dbReference type="ChEBI" id="CHEBI:29985"/>
        <dbReference type="ChEBI" id="CHEBI:57925"/>
        <dbReference type="ChEBI" id="CHEBI:61694"/>
        <dbReference type="EC" id="3.4.19.13"/>
    </reaction>
</comment>
<evidence type="ECO:0000313" key="5">
    <source>
        <dbReference type="EMBL" id="NBG95561.1"/>
    </source>
</evidence>
<dbReference type="AlphaFoldDB" id="A0A845QC00"/>
<dbReference type="GO" id="GO:0006751">
    <property type="term" value="P:glutathione catabolic process"/>
    <property type="evidence" value="ECO:0007669"/>
    <property type="project" value="InterPro"/>
</dbReference>
<dbReference type="InterPro" id="IPR000101">
    <property type="entry name" value="GGT_peptidase"/>
</dbReference>
<evidence type="ECO:0000256" key="1">
    <source>
        <dbReference type="ARBA" id="ARBA00001049"/>
    </source>
</evidence>
<name>A0A845QC00_9HYPH</name>
<dbReference type="Proteomes" id="UP000470384">
    <property type="component" value="Unassembled WGS sequence"/>
</dbReference>
<gene>
    <name evidence="5" type="ORF">GTQ45_07420</name>
</gene>
<comment type="catalytic activity">
    <reaction evidence="3">
        <text>an N-terminal (5-L-glutamyl)-[peptide] + an alpha-amino acid = 5-L-glutamyl amino acid + an N-terminal L-alpha-aminoacyl-[peptide]</text>
        <dbReference type="Rhea" id="RHEA:23904"/>
        <dbReference type="Rhea" id="RHEA-COMP:9780"/>
        <dbReference type="Rhea" id="RHEA-COMP:9795"/>
        <dbReference type="ChEBI" id="CHEBI:77644"/>
        <dbReference type="ChEBI" id="CHEBI:78597"/>
        <dbReference type="ChEBI" id="CHEBI:78599"/>
        <dbReference type="ChEBI" id="CHEBI:78608"/>
        <dbReference type="EC" id="2.3.2.2"/>
    </reaction>
</comment>
<dbReference type="PANTHER" id="PTHR11686">
    <property type="entry name" value="GAMMA GLUTAMYL TRANSPEPTIDASE"/>
    <property type="match status" value="1"/>
</dbReference>
<dbReference type="GO" id="GO:0103068">
    <property type="term" value="F:leukotriene C4 gamma-glutamyl transferase activity"/>
    <property type="evidence" value="ECO:0007669"/>
    <property type="project" value="UniProtKB-EC"/>
</dbReference>
<evidence type="ECO:0000256" key="2">
    <source>
        <dbReference type="ARBA" id="ARBA00001089"/>
    </source>
</evidence>
<dbReference type="EMBL" id="WXYQ01000005">
    <property type="protein sequence ID" value="NBG95561.1"/>
    <property type="molecule type" value="Genomic_DNA"/>
</dbReference>
<keyword evidence="6" id="KW-1185">Reference proteome</keyword>
<dbReference type="Pfam" id="PF01019">
    <property type="entry name" value="G_glu_transpept"/>
    <property type="match status" value="1"/>
</dbReference>
<dbReference type="OrthoDB" id="9781342at2"/>
<dbReference type="PRINTS" id="PR01210">
    <property type="entry name" value="GGTRANSPTASE"/>
</dbReference>
<evidence type="ECO:0008006" key="7">
    <source>
        <dbReference type="Google" id="ProtNLM"/>
    </source>
</evidence>
<proteinExistence type="predicted"/>
<dbReference type="InterPro" id="IPR029055">
    <property type="entry name" value="Ntn_hydrolases_N"/>
</dbReference>
<comment type="caution">
    <text evidence="5">The sequence shown here is derived from an EMBL/GenBank/DDBJ whole genome shotgun (WGS) entry which is preliminary data.</text>
</comment>
<dbReference type="PANTHER" id="PTHR11686:SF9">
    <property type="entry name" value="RE13973P"/>
    <property type="match status" value="1"/>
</dbReference>
<protein>
    <recommendedName>
        <fullName evidence="7">Gamma-glutamyltranspeptidase/glutathione hydrolase</fullName>
    </recommendedName>
</protein>
<dbReference type="GeneID" id="300654973"/>
<dbReference type="SUPFAM" id="SSF56235">
    <property type="entry name" value="N-terminal nucleophile aminohydrolases (Ntn hydrolases)"/>
    <property type="match status" value="1"/>
</dbReference>
<dbReference type="InterPro" id="IPR043137">
    <property type="entry name" value="GGT_ssub_C"/>
</dbReference>
<sequence length="499" mass="49932">MTELLRRHGRKKASLTEGEGTAGGHSLRHLATMAATAALTLGLAACSSGADGGRDLETASFQAGAVDDFGLQLADLPDQSDFVGAIVADEPRAALAAREVLENGGTAVDAITALYFQLSVTMPHAAGLGGGGLCLVHDPDSREVTSYNFLARRSRAGGPVAIPGNVRGFALMHAVHGSAQWSSLVTPAEVLAAQGHEVSRAFARELAPLAPALRTRPALAGIYLKPTGAPLQEGDMLVQPELAAALGQVRANGARGIYAGNMAEAFAAEARLLGTAMSVEELRAYRPSSEPAQAIKVGNQTLSLPAANTGAGRYMASLWPAAQSSDGASLLQAARNALAQAGAETNLPAIFGSTAFVVATAGGDAAACAVTMNGPFGTGRVVPGSGIVPARAPDAPGFGLAGAFLAPALITNDFNGTFFYAGAGAGGPQAPAAVLDLADSLIVRSADIKAAQAATVSDAQGKVNVVACPDGAPRDNAACVFGADPNGAGLGVLGFPPGS</sequence>